<dbReference type="GeneID" id="36518369"/>
<protein>
    <submittedName>
        <fullName evidence="1">Uncharacterized protein</fullName>
    </submittedName>
</protein>
<dbReference type="Proteomes" id="UP000238350">
    <property type="component" value="Unassembled WGS sequence"/>
</dbReference>
<reference evidence="1 2" key="1">
    <citation type="submission" date="2017-04" db="EMBL/GenBank/DDBJ databases">
        <title>Genome sequencing of [Candida] sorbophila.</title>
        <authorList>
            <person name="Ahn J.O."/>
        </authorList>
    </citation>
    <scope>NUCLEOTIDE SEQUENCE [LARGE SCALE GENOMIC DNA]</scope>
    <source>
        <strain evidence="1 2">DS02</strain>
    </source>
</reference>
<organism evidence="1 2">
    <name type="scientific">Wickerhamiella sorbophila</name>
    <dbReference type="NCBI Taxonomy" id="45607"/>
    <lineage>
        <taxon>Eukaryota</taxon>
        <taxon>Fungi</taxon>
        <taxon>Dikarya</taxon>
        <taxon>Ascomycota</taxon>
        <taxon>Saccharomycotina</taxon>
        <taxon>Dipodascomycetes</taxon>
        <taxon>Dipodascales</taxon>
        <taxon>Trichomonascaceae</taxon>
        <taxon>Wickerhamiella</taxon>
    </lineage>
</organism>
<dbReference type="RefSeq" id="XP_024666946.1">
    <property type="nucleotide sequence ID" value="XM_024811178.1"/>
</dbReference>
<evidence type="ECO:0000313" key="2">
    <source>
        <dbReference type="Proteomes" id="UP000238350"/>
    </source>
</evidence>
<evidence type="ECO:0000313" key="1">
    <source>
        <dbReference type="EMBL" id="PRT57001.1"/>
    </source>
</evidence>
<keyword evidence="2" id="KW-1185">Reference proteome</keyword>
<name>A0A2T0FPU2_9ASCO</name>
<proteinExistence type="predicted"/>
<gene>
    <name evidence="1" type="ORF">B9G98_04621</name>
</gene>
<accession>A0A2T0FPU2</accession>
<comment type="caution">
    <text evidence="1">The sequence shown here is derived from an EMBL/GenBank/DDBJ whole genome shotgun (WGS) entry which is preliminary data.</text>
</comment>
<dbReference type="AlphaFoldDB" id="A0A2T0FPU2"/>
<sequence>MRGRRKRTSPYLNHSFSHDHIWILSAELCSYPRFIYFIMIISDYGESVRTVPGAPKVLVSTTPSSCPTVSQDGTTCHTPNADTVVSQKSHEFMSTTELLQKAIWKAEVAVLMRDISEMSC</sequence>
<dbReference type="EMBL" id="NDIQ01000022">
    <property type="protein sequence ID" value="PRT57001.1"/>
    <property type="molecule type" value="Genomic_DNA"/>
</dbReference>